<keyword evidence="1" id="KW-1133">Transmembrane helix</keyword>
<feature type="transmembrane region" description="Helical" evidence="1">
    <location>
        <begin position="68"/>
        <end position="86"/>
    </location>
</feature>
<feature type="transmembrane region" description="Helical" evidence="1">
    <location>
        <begin position="38"/>
        <end position="62"/>
    </location>
</feature>
<keyword evidence="1" id="KW-0812">Transmembrane</keyword>
<dbReference type="Proteomes" id="UP000677918">
    <property type="component" value="Unassembled WGS sequence"/>
</dbReference>
<comment type="caution">
    <text evidence="2">The sequence shown here is derived from an EMBL/GenBank/DDBJ whole genome shotgun (WGS) entry which is preliminary data.</text>
</comment>
<keyword evidence="3" id="KW-1185">Reference proteome</keyword>
<dbReference type="EMBL" id="BOVK01000055">
    <property type="protein sequence ID" value="GIQ70694.1"/>
    <property type="molecule type" value="Genomic_DNA"/>
</dbReference>
<evidence type="ECO:0000256" key="1">
    <source>
        <dbReference type="SAM" id="Phobius"/>
    </source>
</evidence>
<evidence type="ECO:0000313" key="2">
    <source>
        <dbReference type="EMBL" id="GIQ70694.1"/>
    </source>
</evidence>
<evidence type="ECO:0008006" key="4">
    <source>
        <dbReference type="Google" id="ProtNLM"/>
    </source>
</evidence>
<organism evidence="2 3">
    <name type="scientific">Xylanibacillus composti</name>
    <dbReference type="NCBI Taxonomy" id="1572762"/>
    <lineage>
        <taxon>Bacteria</taxon>
        <taxon>Bacillati</taxon>
        <taxon>Bacillota</taxon>
        <taxon>Bacilli</taxon>
        <taxon>Bacillales</taxon>
        <taxon>Paenibacillaceae</taxon>
        <taxon>Xylanibacillus</taxon>
    </lineage>
</organism>
<dbReference type="Pfam" id="PF10942">
    <property type="entry name" value="DUF2619"/>
    <property type="match status" value="1"/>
</dbReference>
<name>A0A8J4H4H2_9BACL</name>
<gene>
    <name evidence="2" type="ORF">XYCOK13_35180</name>
</gene>
<dbReference type="RefSeq" id="WP_213413510.1">
    <property type="nucleotide sequence ID" value="NZ_BOVK01000055.1"/>
</dbReference>
<feature type="transmembrane region" description="Helical" evidence="1">
    <location>
        <begin position="6"/>
        <end position="26"/>
    </location>
</feature>
<proteinExistence type="predicted"/>
<sequence>MLNKIVMGMVALRLISGTIEIIAALIMARLNQVDKALLVNAGLAFVGPMILLATTTLGLVGLADKLSWNKLAWILLGIGCIFVGVLKK</sequence>
<dbReference type="AlphaFoldDB" id="A0A8J4H4H2"/>
<keyword evidence="1" id="KW-0472">Membrane</keyword>
<dbReference type="InterPro" id="IPR020390">
    <property type="entry name" value="Uncharacterised_YqhV"/>
</dbReference>
<reference evidence="2" key="1">
    <citation type="submission" date="2021-04" db="EMBL/GenBank/DDBJ databases">
        <title>Draft genome sequence of Xylanibacillus composti strain K13.</title>
        <authorList>
            <person name="Uke A."/>
            <person name="Chhe C."/>
            <person name="Baramee S."/>
            <person name="Kosugi A."/>
        </authorList>
    </citation>
    <scope>NUCLEOTIDE SEQUENCE</scope>
    <source>
        <strain evidence="2">K13</strain>
    </source>
</reference>
<accession>A0A8J4H4H2</accession>
<evidence type="ECO:0000313" key="3">
    <source>
        <dbReference type="Proteomes" id="UP000677918"/>
    </source>
</evidence>
<protein>
    <recommendedName>
        <fullName evidence="4">DUF2619 domain-containing protein</fullName>
    </recommendedName>
</protein>